<dbReference type="HOGENOM" id="CLU_1245396_0_0_1"/>
<reference evidence="1 2" key="1">
    <citation type="submission" date="2015-01" db="EMBL/GenBank/DDBJ databases">
        <title>The Genome Sequence of Capronia semiimmersa CBS27337.</title>
        <authorList>
            <consortium name="The Broad Institute Genomics Platform"/>
            <person name="Cuomo C."/>
            <person name="de Hoog S."/>
            <person name="Gorbushina A."/>
            <person name="Stielow B."/>
            <person name="Teixiera M."/>
            <person name="Abouelleil A."/>
            <person name="Chapman S.B."/>
            <person name="Priest M."/>
            <person name="Young S.K."/>
            <person name="Wortman J."/>
            <person name="Nusbaum C."/>
            <person name="Birren B."/>
        </authorList>
    </citation>
    <scope>NUCLEOTIDE SEQUENCE [LARGE SCALE GENOMIC DNA]</scope>
    <source>
        <strain evidence="1 2">CBS 27337</strain>
    </source>
</reference>
<gene>
    <name evidence="1" type="ORF">PV04_07704</name>
</gene>
<proteinExistence type="predicted"/>
<sequence>MPLIEIATVRLHPSFSSNVPDSFTSTWIRACNLATEAANGVSFQLYHAVASTDQDLYYLVGGWQTGDDHIKFLSTPDAVTVAKSIGQYVTVDVVRHIDGDVGLLGSTAGRPKKLTVTVYKIPESDVADWESKWESSHQGPGGAGGWDLSAVVQNQHRAFRQMGEATNSVSAFGGKDAGGDRTWIWVESGEKSPAVADAQNVEAEMFEMEYVLG</sequence>
<keyword evidence="2" id="KW-1185">Reference proteome</keyword>
<dbReference type="AlphaFoldDB" id="A0A0D2FF42"/>
<dbReference type="Proteomes" id="UP000054266">
    <property type="component" value="Unassembled WGS sequence"/>
</dbReference>
<name>A0A0D2FF42_9EURO</name>
<evidence type="ECO:0000313" key="2">
    <source>
        <dbReference type="Proteomes" id="UP000054266"/>
    </source>
</evidence>
<accession>A0A0D2FF42</accession>
<dbReference type="EMBL" id="KN846960">
    <property type="protein sequence ID" value="KIW65445.1"/>
    <property type="molecule type" value="Genomic_DNA"/>
</dbReference>
<organism evidence="1 2">
    <name type="scientific">Phialophora macrospora</name>
    <dbReference type="NCBI Taxonomy" id="1851006"/>
    <lineage>
        <taxon>Eukaryota</taxon>
        <taxon>Fungi</taxon>
        <taxon>Dikarya</taxon>
        <taxon>Ascomycota</taxon>
        <taxon>Pezizomycotina</taxon>
        <taxon>Eurotiomycetes</taxon>
        <taxon>Chaetothyriomycetidae</taxon>
        <taxon>Chaetothyriales</taxon>
        <taxon>Herpotrichiellaceae</taxon>
        <taxon>Phialophora</taxon>
    </lineage>
</organism>
<evidence type="ECO:0000313" key="1">
    <source>
        <dbReference type="EMBL" id="KIW65445.1"/>
    </source>
</evidence>
<dbReference type="Gene3D" id="3.30.70.100">
    <property type="match status" value="1"/>
</dbReference>
<evidence type="ECO:0008006" key="3">
    <source>
        <dbReference type="Google" id="ProtNLM"/>
    </source>
</evidence>
<protein>
    <recommendedName>
        <fullName evidence="3">ABM domain-containing protein</fullName>
    </recommendedName>
</protein>